<sequence>MSGRVVLAGGSGFIGGAIAARMAAEGREVRTIGRGPSADARWGDRDGIARALDGASLVVNLAGRSIACRFTDANRAEILDSRVDTTRELGAVMATVASPPPLWMNASTASAYSTSTEQPRTETDPLDEEGFSEDVTRLWEEALAEAELPGTRRVPMRITVALGAEAPATQILFRLARLGAGGAQHDGPWFPHARYRGVGVAKDDPRATAPSQGHRTGGRQRFSWMHVDDVVGAIEHVEQHPEIDGPVNFAAPGPVTNAELMALLRSTVGMPIGIPAWRFMLEPAMAVLGTESELVLKSRWVLPGVLTDTGYVFRHPTLRGALADVWSEMRAR</sequence>
<proteinExistence type="predicted"/>
<dbReference type="SUPFAM" id="SSF51735">
    <property type="entry name" value="NAD(P)-binding Rossmann-fold domains"/>
    <property type="match status" value="1"/>
</dbReference>
<evidence type="ECO:0000313" key="3">
    <source>
        <dbReference type="EMBL" id="GAA2173779.1"/>
    </source>
</evidence>
<dbReference type="Pfam" id="PF01370">
    <property type="entry name" value="Epimerase"/>
    <property type="match status" value="1"/>
</dbReference>
<dbReference type="RefSeq" id="WP_344342682.1">
    <property type="nucleotide sequence ID" value="NZ_BAAAQT010000006.1"/>
</dbReference>
<dbReference type="PANTHER" id="PTHR11092">
    <property type="entry name" value="SUGAR NUCLEOTIDE EPIMERASE RELATED"/>
    <property type="match status" value="1"/>
</dbReference>
<dbReference type="Gene3D" id="3.40.50.720">
    <property type="entry name" value="NAD(P)-binding Rossmann-like Domain"/>
    <property type="match status" value="1"/>
</dbReference>
<dbReference type="PANTHER" id="PTHR11092:SF0">
    <property type="entry name" value="EPIMERASE FAMILY PROTEIN SDR39U1"/>
    <property type="match status" value="1"/>
</dbReference>
<accession>A0ABP5MGQ2</accession>
<evidence type="ECO:0000259" key="1">
    <source>
        <dbReference type="Pfam" id="PF01370"/>
    </source>
</evidence>
<dbReference type="EMBL" id="BAAAQT010000006">
    <property type="protein sequence ID" value="GAA2173779.1"/>
    <property type="molecule type" value="Genomic_DNA"/>
</dbReference>
<reference evidence="4" key="1">
    <citation type="journal article" date="2019" name="Int. J. Syst. Evol. Microbiol.">
        <title>The Global Catalogue of Microorganisms (GCM) 10K type strain sequencing project: providing services to taxonomists for standard genome sequencing and annotation.</title>
        <authorList>
            <consortium name="The Broad Institute Genomics Platform"/>
            <consortium name="The Broad Institute Genome Sequencing Center for Infectious Disease"/>
            <person name="Wu L."/>
            <person name="Ma J."/>
        </authorList>
    </citation>
    <scope>NUCLEOTIDE SEQUENCE [LARGE SCALE GENOMIC DNA]</scope>
    <source>
        <strain evidence="4">JCM 16026</strain>
    </source>
</reference>
<feature type="domain" description="NAD-dependent epimerase/dehydratase" evidence="1">
    <location>
        <begin position="5"/>
        <end position="242"/>
    </location>
</feature>
<dbReference type="Proteomes" id="UP001501599">
    <property type="component" value="Unassembled WGS sequence"/>
</dbReference>
<name>A0ABP5MGQ2_9MICO</name>
<organism evidence="3 4">
    <name type="scientific">Agrococcus versicolor</name>
    <dbReference type="NCBI Taxonomy" id="501482"/>
    <lineage>
        <taxon>Bacteria</taxon>
        <taxon>Bacillati</taxon>
        <taxon>Actinomycetota</taxon>
        <taxon>Actinomycetes</taxon>
        <taxon>Micrococcales</taxon>
        <taxon>Microbacteriaceae</taxon>
        <taxon>Agrococcus</taxon>
    </lineage>
</organism>
<dbReference type="Pfam" id="PF08338">
    <property type="entry name" value="DUF1731"/>
    <property type="match status" value="1"/>
</dbReference>
<gene>
    <name evidence="3" type="ORF">GCM10009846_17100</name>
</gene>
<dbReference type="InterPro" id="IPR013549">
    <property type="entry name" value="DUF1731"/>
</dbReference>
<evidence type="ECO:0000313" key="4">
    <source>
        <dbReference type="Proteomes" id="UP001501599"/>
    </source>
</evidence>
<dbReference type="InterPro" id="IPR036291">
    <property type="entry name" value="NAD(P)-bd_dom_sf"/>
</dbReference>
<feature type="domain" description="DUF1731" evidence="2">
    <location>
        <begin position="286"/>
        <end position="325"/>
    </location>
</feature>
<comment type="caution">
    <text evidence="3">The sequence shown here is derived from an EMBL/GenBank/DDBJ whole genome shotgun (WGS) entry which is preliminary data.</text>
</comment>
<evidence type="ECO:0000259" key="2">
    <source>
        <dbReference type="Pfam" id="PF08338"/>
    </source>
</evidence>
<dbReference type="InterPro" id="IPR001509">
    <property type="entry name" value="Epimerase_deHydtase"/>
</dbReference>
<protein>
    <submittedName>
        <fullName evidence="3">TIGR01777 family oxidoreductase</fullName>
    </submittedName>
</protein>
<keyword evidence="4" id="KW-1185">Reference proteome</keyword>